<dbReference type="FunCoup" id="G8JNP2">
    <property type="interactions" value="360"/>
</dbReference>
<dbReference type="AlphaFoldDB" id="G8JNP2"/>
<dbReference type="GeneID" id="11470638"/>
<dbReference type="RefSeq" id="XP_003644927.1">
    <property type="nucleotide sequence ID" value="XM_003644879.1"/>
</dbReference>
<dbReference type="PANTHER" id="PTHR13349">
    <property type="entry name" value="TRANSLATION MACHINERY-ASSOCIATED PROTEIN 16"/>
    <property type="match status" value="1"/>
</dbReference>
<feature type="region of interest" description="Disordered" evidence="2">
    <location>
        <begin position="1"/>
        <end position="27"/>
    </location>
</feature>
<dbReference type="HOGENOM" id="CLU_106785_0_0_1"/>
<evidence type="ECO:0000313" key="4">
    <source>
        <dbReference type="Proteomes" id="UP000006790"/>
    </source>
</evidence>
<sequence>MPVTKSLPKLQKNMKGKKQTVHPRGRKFKQLVKATLREEKVQNKKRSYNQKKSSELTRIKFVQDIINTDDMKNVETFDNKMTLVIIDEFINRDDHELNELISKRRANRPPTNRQQMLENKKNVELEEFKTGFLCPDLTDAKNVSFLRNWNGTFGALSTLKLIRLNNKGEKVVGGNNPKGQSDDVKME</sequence>
<evidence type="ECO:0000313" key="3">
    <source>
        <dbReference type="EMBL" id="AET38110.1"/>
    </source>
</evidence>
<dbReference type="PANTHER" id="PTHR13349:SF2">
    <property type="entry name" value="TRANSLATION MACHINERY-ASSOCIATED PROTEIN 16"/>
    <property type="match status" value="1"/>
</dbReference>
<name>G8JNP2_ERECY</name>
<protein>
    <recommendedName>
        <fullName evidence="5">Translation machinery-associated protein 16</fullName>
    </recommendedName>
</protein>
<dbReference type="InterPro" id="IPR021346">
    <property type="entry name" value="Tma16"/>
</dbReference>
<dbReference type="GO" id="GO:0005634">
    <property type="term" value="C:nucleus"/>
    <property type="evidence" value="ECO:0007669"/>
    <property type="project" value="TreeGrafter"/>
</dbReference>
<accession>G8JNP2</accession>
<proteinExistence type="inferred from homology"/>
<dbReference type="InParanoid" id="G8JNP2"/>
<dbReference type="OrthoDB" id="270284at2759"/>
<dbReference type="KEGG" id="erc:Ecym_2377"/>
<dbReference type="eggNOG" id="ENOG502RY79">
    <property type="taxonomic scope" value="Eukaryota"/>
</dbReference>
<feature type="compositionally biased region" description="Basic residues" evidence="2">
    <location>
        <begin position="12"/>
        <end position="27"/>
    </location>
</feature>
<comment type="similarity">
    <text evidence="1">Belongs to the TMA16 family.</text>
</comment>
<dbReference type="Proteomes" id="UP000006790">
    <property type="component" value="Chromosome 2"/>
</dbReference>
<organism evidence="3 4">
    <name type="scientific">Eremothecium cymbalariae (strain CBS 270.75 / DBVPG 7215 / KCTC 17166 / NRRL Y-17582)</name>
    <name type="common">Yeast</name>
    <dbReference type="NCBI Taxonomy" id="931890"/>
    <lineage>
        <taxon>Eukaryota</taxon>
        <taxon>Fungi</taxon>
        <taxon>Dikarya</taxon>
        <taxon>Ascomycota</taxon>
        <taxon>Saccharomycotina</taxon>
        <taxon>Saccharomycetes</taxon>
        <taxon>Saccharomycetales</taxon>
        <taxon>Saccharomycetaceae</taxon>
        <taxon>Eremothecium</taxon>
    </lineage>
</organism>
<dbReference type="Gene3D" id="1.20.1440.170">
    <property type="entry name" value="Translation machinery-associated protein 16-like"/>
    <property type="match status" value="1"/>
</dbReference>
<gene>
    <name evidence="3" type="ordered locus">Ecym_2377</name>
</gene>
<dbReference type="Pfam" id="PF11176">
    <property type="entry name" value="Tma16"/>
    <property type="match status" value="1"/>
</dbReference>
<dbReference type="EMBL" id="CP002498">
    <property type="protein sequence ID" value="AET38110.1"/>
    <property type="molecule type" value="Genomic_DNA"/>
</dbReference>
<evidence type="ECO:0000256" key="2">
    <source>
        <dbReference type="SAM" id="MobiDB-lite"/>
    </source>
</evidence>
<dbReference type="OMA" id="WAYIATI"/>
<reference evidence="4" key="1">
    <citation type="journal article" date="2012" name="G3 (Bethesda)">
        <title>Pichia sorbitophila, an interspecies yeast hybrid reveals early steps of genome resolution following polyploidization.</title>
        <authorList>
            <person name="Leh Louis V."/>
            <person name="Despons L."/>
            <person name="Friedrich A."/>
            <person name="Martin T."/>
            <person name="Durrens P."/>
            <person name="Casaregola S."/>
            <person name="Neuveglise C."/>
            <person name="Fairhead C."/>
            <person name="Marck C."/>
            <person name="Cruz J.A."/>
            <person name="Straub M.L."/>
            <person name="Kugler V."/>
            <person name="Sacerdot C."/>
            <person name="Uzunov Z."/>
            <person name="Thierry A."/>
            <person name="Weiss S."/>
            <person name="Bleykasten C."/>
            <person name="De Montigny J."/>
            <person name="Jacques N."/>
            <person name="Jung P."/>
            <person name="Lemaire M."/>
            <person name="Mallet S."/>
            <person name="Morel G."/>
            <person name="Richard G.F."/>
            <person name="Sarkar A."/>
            <person name="Savel G."/>
            <person name="Schacherer J."/>
            <person name="Seret M.L."/>
            <person name="Talla E."/>
            <person name="Samson G."/>
            <person name="Jubin C."/>
            <person name="Poulain J."/>
            <person name="Vacherie B."/>
            <person name="Barbe V."/>
            <person name="Pelletier E."/>
            <person name="Sherman D.J."/>
            <person name="Westhof E."/>
            <person name="Weissenbach J."/>
            <person name="Baret P.V."/>
            <person name="Wincker P."/>
            <person name="Gaillardin C."/>
            <person name="Dujon B."/>
            <person name="Souciet J.L."/>
        </authorList>
    </citation>
    <scope>NUCLEOTIDE SEQUENCE [LARGE SCALE GENOMIC DNA]</scope>
    <source>
        <strain evidence="4">CBS 270.75 / DBVPG 7215 / KCTC 17166 / NRRL Y-17582</strain>
    </source>
</reference>
<dbReference type="STRING" id="931890.G8JNP2"/>
<keyword evidence="4" id="KW-1185">Reference proteome</keyword>
<evidence type="ECO:0000256" key="1">
    <source>
        <dbReference type="ARBA" id="ARBA00034127"/>
    </source>
</evidence>
<dbReference type="InterPro" id="IPR038356">
    <property type="entry name" value="Tma16_sf"/>
</dbReference>
<evidence type="ECO:0008006" key="5">
    <source>
        <dbReference type="Google" id="ProtNLM"/>
    </source>
</evidence>